<accession>A0A9P6X6T6</accession>
<dbReference type="NCBIfam" id="TIGR00369">
    <property type="entry name" value="unchar_dom_1"/>
    <property type="match status" value="1"/>
</dbReference>
<protein>
    <recommendedName>
        <fullName evidence="3">Thioesterase domain-containing protein</fullName>
    </recommendedName>
</protein>
<evidence type="ECO:0000256" key="1">
    <source>
        <dbReference type="ARBA" id="ARBA00008324"/>
    </source>
</evidence>
<sequence>MMQIEKKVGEAYPELDSVINFFQRTSASAFEQIYEDGLKIIAAEPNKLTWQFIVEDKHTNRYGNLHGGLVATLIDMCSSFALKLSTGTQWELIGVSTNMSIAYMKGVAPGNKIKLVSEVERVGRTLANIYTRIYNEQGQLCYSGSHSKFNNSAKL</sequence>
<name>A0A9P6X6T6_RHIOR</name>
<dbReference type="EMBL" id="JAANQT010001111">
    <property type="protein sequence ID" value="KAG1306550.1"/>
    <property type="molecule type" value="Genomic_DNA"/>
</dbReference>
<dbReference type="CDD" id="cd03443">
    <property type="entry name" value="PaaI_thioesterase"/>
    <property type="match status" value="1"/>
</dbReference>
<dbReference type="PANTHER" id="PTHR21660:SF1">
    <property type="entry name" value="ACYL-COENZYME A THIOESTERASE 13"/>
    <property type="match status" value="1"/>
</dbReference>
<proteinExistence type="inferred from homology"/>
<keyword evidence="5" id="KW-1185">Reference proteome</keyword>
<dbReference type="InterPro" id="IPR039298">
    <property type="entry name" value="ACOT13"/>
</dbReference>
<comment type="caution">
    <text evidence="4">The sequence shown here is derived from an EMBL/GenBank/DDBJ whole genome shotgun (WGS) entry which is preliminary data.</text>
</comment>
<comment type="similarity">
    <text evidence="1">Belongs to the thioesterase PaaI family.</text>
</comment>
<dbReference type="Proteomes" id="UP000716291">
    <property type="component" value="Unassembled WGS sequence"/>
</dbReference>
<dbReference type="InterPro" id="IPR029069">
    <property type="entry name" value="HotDog_dom_sf"/>
</dbReference>
<feature type="domain" description="Thioesterase" evidence="3">
    <location>
        <begin position="62"/>
        <end position="141"/>
    </location>
</feature>
<dbReference type="AlphaFoldDB" id="A0A9P6X6T6"/>
<gene>
    <name evidence="4" type="ORF">G6F64_007512</name>
</gene>
<dbReference type="InterPro" id="IPR003736">
    <property type="entry name" value="PAAI_dom"/>
</dbReference>
<reference evidence="4" key="1">
    <citation type="journal article" date="2020" name="Microb. Genom.">
        <title>Genetic diversity of clinical and environmental Mucorales isolates obtained from an investigation of mucormycosis cases among solid organ transplant recipients.</title>
        <authorList>
            <person name="Nguyen M.H."/>
            <person name="Kaul D."/>
            <person name="Muto C."/>
            <person name="Cheng S.J."/>
            <person name="Richter R.A."/>
            <person name="Bruno V.M."/>
            <person name="Liu G."/>
            <person name="Beyhan S."/>
            <person name="Sundermann A.J."/>
            <person name="Mounaud S."/>
            <person name="Pasculle A.W."/>
            <person name="Nierman W.C."/>
            <person name="Driscoll E."/>
            <person name="Cumbie R."/>
            <person name="Clancy C.J."/>
            <person name="Dupont C.L."/>
        </authorList>
    </citation>
    <scope>NUCLEOTIDE SEQUENCE</scope>
    <source>
        <strain evidence="4">GL11</strain>
    </source>
</reference>
<dbReference type="GO" id="GO:0047617">
    <property type="term" value="F:fatty acyl-CoA hydrolase activity"/>
    <property type="evidence" value="ECO:0007669"/>
    <property type="project" value="InterPro"/>
</dbReference>
<dbReference type="Pfam" id="PF03061">
    <property type="entry name" value="4HBT"/>
    <property type="match status" value="1"/>
</dbReference>
<dbReference type="InterPro" id="IPR006683">
    <property type="entry name" value="Thioestr_dom"/>
</dbReference>
<evidence type="ECO:0000313" key="5">
    <source>
        <dbReference type="Proteomes" id="UP000716291"/>
    </source>
</evidence>
<keyword evidence="2" id="KW-0378">Hydrolase</keyword>
<evidence type="ECO:0000259" key="3">
    <source>
        <dbReference type="Pfam" id="PF03061"/>
    </source>
</evidence>
<evidence type="ECO:0000313" key="4">
    <source>
        <dbReference type="EMBL" id="KAG1306550.1"/>
    </source>
</evidence>
<dbReference type="SUPFAM" id="SSF54637">
    <property type="entry name" value="Thioesterase/thiol ester dehydrase-isomerase"/>
    <property type="match status" value="1"/>
</dbReference>
<dbReference type="Gene3D" id="3.10.129.10">
    <property type="entry name" value="Hotdog Thioesterase"/>
    <property type="match status" value="1"/>
</dbReference>
<evidence type="ECO:0000256" key="2">
    <source>
        <dbReference type="ARBA" id="ARBA00022801"/>
    </source>
</evidence>
<dbReference type="PANTHER" id="PTHR21660">
    <property type="entry name" value="THIOESTERASE SUPERFAMILY MEMBER-RELATED"/>
    <property type="match status" value="1"/>
</dbReference>
<organism evidence="4 5">
    <name type="scientific">Rhizopus oryzae</name>
    <name type="common">Mucormycosis agent</name>
    <name type="synonym">Rhizopus arrhizus var. delemar</name>
    <dbReference type="NCBI Taxonomy" id="64495"/>
    <lineage>
        <taxon>Eukaryota</taxon>
        <taxon>Fungi</taxon>
        <taxon>Fungi incertae sedis</taxon>
        <taxon>Mucoromycota</taxon>
        <taxon>Mucoromycotina</taxon>
        <taxon>Mucoromycetes</taxon>
        <taxon>Mucorales</taxon>
        <taxon>Mucorineae</taxon>
        <taxon>Rhizopodaceae</taxon>
        <taxon>Rhizopus</taxon>
    </lineage>
</organism>